<evidence type="ECO:0000313" key="1">
    <source>
        <dbReference type="EMBL" id="MDJ1168128.1"/>
    </source>
</evidence>
<dbReference type="PANTHER" id="PTHR12526">
    <property type="entry name" value="GLYCOSYLTRANSFERASE"/>
    <property type="match status" value="1"/>
</dbReference>
<keyword evidence="2" id="KW-1185">Reference proteome</keyword>
<name>A0ABT7APW2_9CYAN</name>
<organism evidence="1 2">
    <name type="scientific">Roseofilum acuticapitatum BLCC-M154</name>
    <dbReference type="NCBI Taxonomy" id="3022444"/>
    <lineage>
        <taxon>Bacteria</taxon>
        <taxon>Bacillati</taxon>
        <taxon>Cyanobacteriota</taxon>
        <taxon>Cyanophyceae</taxon>
        <taxon>Desertifilales</taxon>
        <taxon>Desertifilaceae</taxon>
        <taxon>Roseofilum</taxon>
        <taxon>Roseofilum acuticapitatum</taxon>
    </lineage>
</organism>
<sequence length="387" mass="44053">MKLGFITTFDANNEDEFRHAFSGIFWHMLQEFESQGVEIEYFGPIQEDIIDKSIAKIIGLINKVLRLQPPLMYYYYPLILNRMARKVEKLVKHKKLDAILTQSTMVMSHFGLDFPVIYWRDANFADLNETYSGYANMNPISIEWANNHEIRAMNTAVLNIFSSECSYRTSTSIYGIPDSKVKVIPYGANHDYIFTQEDIEQFIGKRSQEQLRLLFIGVDWERKGGDIAVEVCRILNQRGIATHLDIVGSRFEINTGDRSYVTMHGFVSKGTPEGRQIIRHLLQQAHFLIHPAKAEAYGCVLSEACSFGVPCISTTVGGIPTIIKPEKNGYLLSTNDPASDYADILARVFSNYDDYIKLAKSSFAEYQARLNWKVSVSRAINLIQKAI</sequence>
<protein>
    <submittedName>
        <fullName evidence="1">Glycosyltransferase family 4 protein</fullName>
    </submittedName>
</protein>
<dbReference type="RefSeq" id="WP_283751895.1">
    <property type="nucleotide sequence ID" value="NZ_JAQOSP010000006.1"/>
</dbReference>
<gene>
    <name evidence="1" type="ORF">PMG71_01650</name>
</gene>
<dbReference type="EMBL" id="JAQOSP010000006">
    <property type="protein sequence ID" value="MDJ1168128.1"/>
    <property type="molecule type" value="Genomic_DNA"/>
</dbReference>
<comment type="caution">
    <text evidence="1">The sequence shown here is derived from an EMBL/GenBank/DDBJ whole genome shotgun (WGS) entry which is preliminary data.</text>
</comment>
<dbReference type="CDD" id="cd03801">
    <property type="entry name" value="GT4_PimA-like"/>
    <property type="match status" value="1"/>
</dbReference>
<dbReference type="Proteomes" id="UP001235303">
    <property type="component" value="Unassembled WGS sequence"/>
</dbReference>
<reference evidence="1 2" key="1">
    <citation type="submission" date="2023-01" db="EMBL/GenBank/DDBJ databases">
        <title>Novel diversity within Roseofilum (Cyanobacteria; Desertifilaceae) from marine benthic mats with descriptions of four novel species.</title>
        <authorList>
            <person name="Wang Y."/>
            <person name="Berthold D.E."/>
            <person name="Hu J."/>
            <person name="Lefler F.W."/>
            <person name="Laughinghouse H.D. IV."/>
        </authorList>
    </citation>
    <scope>NUCLEOTIDE SEQUENCE [LARGE SCALE GENOMIC DNA]</scope>
    <source>
        <strain evidence="1 2">BLCC-M154</strain>
    </source>
</reference>
<dbReference type="Gene3D" id="3.40.50.2000">
    <property type="entry name" value="Glycogen Phosphorylase B"/>
    <property type="match status" value="2"/>
</dbReference>
<accession>A0ABT7APW2</accession>
<dbReference type="SUPFAM" id="SSF53756">
    <property type="entry name" value="UDP-Glycosyltransferase/glycogen phosphorylase"/>
    <property type="match status" value="1"/>
</dbReference>
<evidence type="ECO:0000313" key="2">
    <source>
        <dbReference type="Proteomes" id="UP001235303"/>
    </source>
</evidence>
<dbReference type="Pfam" id="PF13692">
    <property type="entry name" value="Glyco_trans_1_4"/>
    <property type="match status" value="1"/>
</dbReference>
<proteinExistence type="predicted"/>
<dbReference type="PANTHER" id="PTHR12526:SF637">
    <property type="entry name" value="GLYCOSYLTRANSFERASE EPSF-RELATED"/>
    <property type="match status" value="1"/>
</dbReference>